<dbReference type="AlphaFoldDB" id="B4D4Y9"/>
<dbReference type="Proteomes" id="UP000005824">
    <property type="component" value="Unassembled WGS sequence"/>
</dbReference>
<sequence>MKSFYKIPADIYERVHEGVLAIVNASQAGDDVLSASHYGQLREFCEQQTAAGRGSGFMWEALADVTDDSIERLACYERSLALAQHNSEPTHTVLLAIGQHHAEAGDWLHAEPLLIAARQQAIAFGDVDTEGEAASLLLQVPTNDA</sequence>
<dbReference type="EMBL" id="ABVL01000012">
    <property type="protein sequence ID" value="EDY18592.1"/>
    <property type="molecule type" value="Genomic_DNA"/>
</dbReference>
<accession>B4D4Y9</accession>
<keyword evidence="2" id="KW-1185">Reference proteome</keyword>
<protein>
    <submittedName>
        <fullName evidence="1">Uncharacterized protein</fullName>
    </submittedName>
</protein>
<dbReference type="RefSeq" id="WP_006981302.1">
    <property type="nucleotide sequence ID" value="NZ_ABVL01000012.1"/>
</dbReference>
<comment type="caution">
    <text evidence="1">The sequence shown here is derived from an EMBL/GenBank/DDBJ whole genome shotgun (WGS) entry which is preliminary data.</text>
</comment>
<dbReference type="InParanoid" id="B4D4Y9"/>
<organism evidence="1 2">
    <name type="scientific">Chthoniobacter flavus Ellin428</name>
    <dbReference type="NCBI Taxonomy" id="497964"/>
    <lineage>
        <taxon>Bacteria</taxon>
        <taxon>Pseudomonadati</taxon>
        <taxon>Verrucomicrobiota</taxon>
        <taxon>Spartobacteria</taxon>
        <taxon>Chthoniobacterales</taxon>
        <taxon>Chthoniobacteraceae</taxon>
        <taxon>Chthoniobacter</taxon>
    </lineage>
</organism>
<reference evidence="1 2" key="1">
    <citation type="journal article" date="2011" name="J. Bacteriol.">
        <title>Genome sequence of Chthoniobacter flavus Ellin428, an aerobic heterotrophic soil bacterium.</title>
        <authorList>
            <person name="Kant R."/>
            <person name="van Passel M.W."/>
            <person name="Palva A."/>
            <person name="Lucas S."/>
            <person name="Lapidus A."/>
            <person name="Glavina Del Rio T."/>
            <person name="Dalin E."/>
            <person name="Tice H."/>
            <person name="Bruce D."/>
            <person name="Goodwin L."/>
            <person name="Pitluck S."/>
            <person name="Larimer F.W."/>
            <person name="Land M.L."/>
            <person name="Hauser L."/>
            <person name="Sangwan P."/>
            <person name="de Vos W.M."/>
            <person name="Janssen P.H."/>
            <person name="Smidt H."/>
        </authorList>
    </citation>
    <scope>NUCLEOTIDE SEQUENCE [LARGE SCALE GENOMIC DNA]</scope>
    <source>
        <strain evidence="1 2">Ellin428</strain>
    </source>
</reference>
<gene>
    <name evidence="1" type="ORF">CfE428DRAFT_3977</name>
</gene>
<name>B4D4Y9_9BACT</name>
<evidence type="ECO:0000313" key="1">
    <source>
        <dbReference type="EMBL" id="EDY18592.1"/>
    </source>
</evidence>
<evidence type="ECO:0000313" key="2">
    <source>
        <dbReference type="Proteomes" id="UP000005824"/>
    </source>
</evidence>
<proteinExistence type="predicted"/>